<dbReference type="CDD" id="cd07037">
    <property type="entry name" value="TPP_PYR_MenD"/>
    <property type="match status" value="1"/>
</dbReference>
<keyword evidence="11" id="KW-1185">Reference proteome</keyword>
<comment type="similarity">
    <text evidence="6">Belongs to the TPP enzyme family. MenD subfamily.</text>
</comment>
<keyword evidence="1 6" id="KW-0808">Transferase</keyword>
<proteinExistence type="inferred from homology"/>
<dbReference type="GO" id="GO:0000287">
    <property type="term" value="F:magnesium ion binding"/>
    <property type="evidence" value="ECO:0007669"/>
    <property type="project" value="UniProtKB-UniRule"/>
</dbReference>
<evidence type="ECO:0000259" key="9">
    <source>
        <dbReference type="Pfam" id="PF16582"/>
    </source>
</evidence>
<keyword evidence="6" id="KW-0474">Menaquinone biosynthesis</keyword>
<evidence type="ECO:0000256" key="3">
    <source>
        <dbReference type="ARBA" id="ARBA00022842"/>
    </source>
</evidence>
<comment type="cofactor">
    <cofactor evidence="6">
        <name>Mg(2+)</name>
        <dbReference type="ChEBI" id="CHEBI:18420"/>
    </cofactor>
    <cofactor evidence="6">
        <name>Mn(2+)</name>
        <dbReference type="ChEBI" id="CHEBI:29035"/>
    </cofactor>
</comment>
<evidence type="ECO:0000256" key="1">
    <source>
        <dbReference type="ARBA" id="ARBA00022679"/>
    </source>
</evidence>
<dbReference type="InterPro" id="IPR012001">
    <property type="entry name" value="Thiamin_PyroP_enz_TPP-bd_dom"/>
</dbReference>
<dbReference type="InterPro" id="IPR032264">
    <property type="entry name" value="MenD_middle"/>
</dbReference>
<evidence type="ECO:0000256" key="4">
    <source>
        <dbReference type="ARBA" id="ARBA00023052"/>
    </source>
</evidence>
<dbReference type="AlphaFoldDB" id="A0A841MK10"/>
<dbReference type="CDD" id="cd02009">
    <property type="entry name" value="TPP_SHCHC_synthase"/>
    <property type="match status" value="1"/>
</dbReference>
<dbReference type="UniPathway" id="UPA01057">
    <property type="reaction ID" value="UER00164"/>
</dbReference>
<dbReference type="UniPathway" id="UPA00079"/>
<reference evidence="10 11" key="1">
    <citation type="submission" date="2020-08" db="EMBL/GenBank/DDBJ databases">
        <title>Genomic Encyclopedia of Type Strains, Phase IV (KMG-IV): sequencing the most valuable type-strain genomes for metagenomic binning, comparative biology and taxonomic classification.</title>
        <authorList>
            <person name="Goeker M."/>
        </authorList>
    </citation>
    <scope>NUCLEOTIDE SEQUENCE [LARGE SCALE GENOMIC DNA]</scope>
    <source>
        <strain evidence="10 11">DSM 102044</strain>
    </source>
</reference>
<protein>
    <recommendedName>
        <fullName evidence="6">2-succinyl-5-enolpyruvyl-6-hydroxy-3-cyclohexene-1-carboxylate synthase</fullName>
        <shortName evidence="6">SEPHCHC synthase</shortName>
        <ecNumber evidence="6">2.2.1.9</ecNumber>
    </recommendedName>
    <alternativeName>
        <fullName evidence="6">Menaquinone biosynthesis protein MenD</fullName>
    </alternativeName>
</protein>
<feature type="domain" description="Menaquinone biosynthesis protein MenD middle" evidence="9">
    <location>
        <begin position="242"/>
        <end position="371"/>
    </location>
</feature>
<evidence type="ECO:0000256" key="5">
    <source>
        <dbReference type="ARBA" id="ARBA00023211"/>
    </source>
</evidence>
<dbReference type="Pfam" id="PF02776">
    <property type="entry name" value="TPP_enzyme_N"/>
    <property type="match status" value="1"/>
</dbReference>
<evidence type="ECO:0000259" key="7">
    <source>
        <dbReference type="Pfam" id="PF02775"/>
    </source>
</evidence>
<dbReference type="HAMAP" id="MF_01659">
    <property type="entry name" value="MenD"/>
    <property type="match status" value="1"/>
</dbReference>
<comment type="catalytic activity">
    <reaction evidence="6">
        <text>isochorismate + 2-oxoglutarate + H(+) = 5-enolpyruvoyl-6-hydroxy-2-succinyl-cyclohex-3-ene-1-carboxylate + CO2</text>
        <dbReference type="Rhea" id="RHEA:25593"/>
        <dbReference type="ChEBI" id="CHEBI:15378"/>
        <dbReference type="ChEBI" id="CHEBI:16526"/>
        <dbReference type="ChEBI" id="CHEBI:16810"/>
        <dbReference type="ChEBI" id="CHEBI:29780"/>
        <dbReference type="ChEBI" id="CHEBI:58818"/>
        <dbReference type="EC" id="2.2.1.9"/>
    </reaction>
</comment>
<comment type="pathway">
    <text evidence="6">Quinol/quinone metabolism; menaquinone biosynthesis.</text>
</comment>
<name>A0A841MK10_9BACT</name>
<dbReference type="EMBL" id="JACIJO010000001">
    <property type="protein sequence ID" value="MBB6325174.1"/>
    <property type="molecule type" value="Genomic_DNA"/>
</dbReference>
<accession>A0A841MK10</accession>
<dbReference type="RefSeq" id="WP_184493250.1">
    <property type="nucleotide sequence ID" value="NZ_JACIJO010000001.1"/>
</dbReference>
<dbReference type="Pfam" id="PF02775">
    <property type="entry name" value="TPP_enzyme_C"/>
    <property type="match status" value="1"/>
</dbReference>
<dbReference type="Pfam" id="PF16582">
    <property type="entry name" value="TPP_enzyme_M_2"/>
    <property type="match status" value="1"/>
</dbReference>
<feature type="domain" description="Thiamine pyrophosphate enzyme N-terminal TPP-binding" evidence="8">
    <location>
        <begin position="9"/>
        <end position="118"/>
    </location>
</feature>
<dbReference type="EC" id="2.2.1.9" evidence="6"/>
<keyword evidence="3 6" id="KW-0460">Magnesium</keyword>
<dbReference type="InterPro" id="IPR004433">
    <property type="entry name" value="MenaQ_synth_MenD"/>
</dbReference>
<keyword evidence="5 6" id="KW-0464">Manganese</keyword>
<dbReference type="InterPro" id="IPR011766">
    <property type="entry name" value="TPP_enzyme_TPP-bd"/>
</dbReference>
<dbReference type="NCBIfam" id="TIGR00173">
    <property type="entry name" value="menD"/>
    <property type="match status" value="1"/>
</dbReference>
<comment type="cofactor">
    <cofactor evidence="6">
        <name>thiamine diphosphate</name>
        <dbReference type="ChEBI" id="CHEBI:58937"/>
    </cofactor>
    <text evidence="6">Binds 1 thiamine pyrophosphate per subunit.</text>
</comment>
<dbReference type="Gene3D" id="3.40.50.970">
    <property type="match status" value="2"/>
</dbReference>
<evidence type="ECO:0000259" key="8">
    <source>
        <dbReference type="Pfam" id="PF02776"/>
    </source>
</evidence>
<comment type="pathway">
    <text evidence="6">Quinol/quinone metabolism; 1,4-dihydroxy-2-naphthoate biosynthesis; 1,4-dihydroxy-2-naphthoate from chorismate: step 2/7.</text>
</comment>
<dbReference type="SUPFAM" id="SSF52518">
    <property type="entry name" value="Thiamin diphosphate-binding fold (THDP-binding)"/>
    <property type="match status" value="2"/>
</dbReference>
<dbReference type="GO" id="GO:0030976">
    <property type="term" value="F:thiamine pyrophosphate binding"/>
    <property type="evidence" value="ECO:0007669"/>
    <property type="project" value="UniProtKB-UniRule"/>
</dbReference>
<sequence length="561" mass="63007">MILSQITELVAICAKKGIEHVILSPGSRCAPLTLAFSRHPEIHTRTISDERSAAFIALGMAQELEKPVALVCTSGSAALNYYPAIAEAFFQQVPLLILTADRPAEWIDQYDGQTIFQQEVYGKHVKESFQFPNHIQGEDDLWHAARISNEAINLAKKFPAGPVHINIPLKEPFYPQPSEEIIFPENPRVIKLSKSSVTLTEDTFSNLKNILSTVQNLLIVPGQQKSDPTLQGLLDQLSIQQNAVIMTDSISNLQSDQTITFHDHWLGNENLSQKLSPDLIITFGKSIISKSLKLFLRKSGAKHWHFQENGEAKDTFQNLTQILPVSPQNFLAWLSKNLRPQNPEFHHSWHSLEKTVSLSLPAVLSEVEFGEYGALNDVLKKIPPFSKIHVANSMAVRYLNFLGKRNPEVRCNRGTSGIDGSNSTAVGCTFTTKDLVTLITGDLAFFYDRNAFWHNYAMPNLRIIILNNHAGGIFRMIDGPKNQPELEEYFETKQKLTAQHLATEYGFFYVKVNSKTELDAALTDFFAPGIHPKILEIESQSPKNAEILKEVKEKIKQILEN</sequence>
<dbReference type="PIRSF" id="PIRSF004983">
    <property type="entry name" value="MenD"/>
    <property type="match status" value="1"/>
</dbReference>
<evidence type="ECO:0000313" key="10">
    <source>
        <dbReference type="EMBL" id="MBB6325174.1"/>
    </source>
</evidence>
<comment type="function">
    <text evidence="6">Catalyzes the thiamine diphosphate-dependent decarboxylation of 2-oxoglutarate and the subsequent addition of the resulting succinic semialdehyde-thiamine pyrophosphate anion to isochorismate to yield 2-succinyl-5-enolpyruvyl-6-hydroxy-3-cyclohexene-1-carboxylate (SEPHCHC).</text>
</comment>
<dbReference type="PANTHER" id="PTHR42916:SF1">
    <property type="entry name" value="PROTEIN PHYLLO, CHLOROPLASTIC"/>
    <property type="match status" value="1"/>
</dbReference>
<dbReference type="GO" id="GO:0009234">
    <property type="term" value="P:menaquinone biosynthetic process"/>
    <property type="evidence" value="ECO:0007669"/>
    <property type="project" value="UniProtKB-UniRule"/>
</dbReference>
<gene>
    <name evidence="6" type="primary">menD</name>
    <name evidence="10" type="ORF">FHS59_000789</name>
</gene>
<dbReference type="Gene3D" id="3.40.50.1220">
    <property type="entry name" value="TPP-binding domain"/>
    <property type="match status" value="1"/>
</dbReference>
<evidence type="ECO:0000256" key="6">
    <source>
        <dbReference type="HAMAP-Rule" id="MF_01659"/>
    </source>
</evidence>
<comment type="caution">
    <text evidence="10">The sequence shown here is derived from an EMBL/GenBank/DDBJ whole genome shotgun (WGS) entry which is preliminary data.</text>
</comment>
<evidence type="ECO:0000256" key="2">
    <source>
        <dbReference type="ARBA" id="ARBA00022723"/>
    </source>
</evidence>
<dbReference type="Proteomes" id="UP000588604">
    <property type="component" value="Unassembled WGS sequence"/>
</dbReference>
<keyword evidence="2 6" id="KW-0479">Metal-binding</keyword>
<dbReference type="GO" id="GO:0030145">
    <property type="term" value="F:manganese ion binding"/>
    <property type="evidence" value="ECO:0007669"/>
    <property type="project" value="UniProtKB-UniRule"/>
</dbReference>
<keyword evidence="4 6" id="KW-0786">Thiamine pyrophosphate</keyword>
<dbReference type="PANTHER" id="PTHR42916">
    <property type="entry name" value="2-SUCCINYL-5-ENOLPYRUVYL-6-HYDROXY-3-CYCLOHEXENE-1-CARBOXYLATE SYNTHASE"/>
    <property type="match status" value="1"/>
</dbReference>
<evidence type="ECO:0000313" key="11">
    <source>
        <dbReference type="Proteomes" id="UP000588604"/>
    </source>
</evidence>
<organism evidence="10 11">
    <name type="scientific">Algoriphagus iocasae</name>
    <dbReference type="NCBI Taxonomy" id="1836499"/>
    <lineage>
        <taxon>Bacteria</taxon>
        <taxon>Pseudomonadati</taxon>
        <taxon>Bacteroidota</taxon>
        <taxon>Cytophagia</taxon>
        <taxon>Cytophagales</taxon>
        <taxon>Cyclobacteriaceae</taxon>
        <taxon>Algoriphagus</taxon>
    </lineage>
</organism>
<dbReference type="GO" id="GO:0070204">
    <property type="term" value="F:2-succinyl-5-enolpyruvyl-6-hydroxy-3-cyclohexene-1-carboxylic-acid synthase activity"/>
    <property type="evidence" value="ECO:0007669"/>
    <property type="project" value="UniProtKB-UniRule"/>
</dbReference>
<feature type="domain" description="Thiamine pyrophosphate enzyme TPP-binding" evidence="7">
    <location>
        <begin position="420"/>
        <end position="526"/>
    </location>
</feature>
<comment type="subunit">
    <text evidence="6">Homodimer.</text>
</comment>
<dbReference type="InterPro" id="IPR029061">
    <property type="entry name" value="THDP-binding"/>
</dbReference>